<keyword evidence="2" id="KW-1185">Reference proteome</keyword>
<dbReference type="RefSeq" id="WP_065208496.1">
    <property type="nucleotide sequence ID" value="NZ_JABJXE010000015.1"/>
</dbReference>
<dbReference type="EMBL" id="NPIB01000020">
    <property type="protein sequence ID" value="PLC57108.1"/>
    <property type="molecule type" value="Genomic_DNA"/>
</dbReference>
<protein>
    <submittedName>
        <fullName evidence="1">Uncharacterized protein</fullName>
    </submittedName>
</protein>
<dbReference type="Proteomes" id="UP000234420">
    <property type="component" value="Unassembled WGS sequence"/>
</dbReference>
<organism evidence="1 2">
    <name type="scientific">Photobacterium carnosum</name>
    <dbReference type="NCBI Taxonomy" id="2023717"/>
    <lineage>
        <taxon>Bacteria</taxon>
        <taxon>Pseudomonadati</taxon>
        <taxon>Pseudomonadota</taxon>
        <taxon>Gammaproteobacteria</taxon>
        <taxon>Vibrionales</taxon>
        <taxon>Vibrionaceae</taxon>
        <taxon>Photobacterium</taxon>
    </lineage>
</organism>
<accession>A0A2N4UQ11</accession>
<reference evidence="1 2" key="1">
    <citation type="journal article" date="2018" name="Syst. Appl. Microbiol.">
        <title>Photobacterium carnosum sp. nov., isolated from spoiled modified atmosphere packaged poultry meat.</title>
        <authorList>
            <person name="Hilgarth M."/>
            <person name="Fuertes S."/>
            <person name="Ehrmann M."/>
            <person name="Vogel R.F."/>
        </authorList>
    </citation>
    <scope>NUCLEOTIDE SEQUENCE [LARGE SCALE GENOMIC DNA]</scope>
    <source>
        <strain evidence="1 2">TMW 2.2021</strain>
    </source>
</reference>
<dbReference type="AlphaFoldDB" id="A0A2N4UQ11"/>
<proteinExistence type="predicted"/>
<name>A0A2N4UQ11_9GAMM</name>
<evidence type="ECO:0000313" key="1">
    <source>
        <dbReference type="EMBL" id="PLC57108.1"/>
    </source>
</evidence>
<sequence>MKKVTKKRLWKVVDSFLKANRLTYKQKLLAEAIFWAMKQDGKCVLDSSLLCSVVSAHVTTMYRYREVLVGIGLIRHNRIGIRSTYEYTLNFGALTEYGLYDLAPITLREFNSEELISIPLTFDVNLLDIDRPVKVINVATQNLLEATPSINN</sequence>
<evidence type="ECO:0000313" key="2">
    <source>
        <dbReference type="Proteomes" id="UP000234420"/>
    </source>
</evidence>
<comment type="caution">
    <text evidence="1">The sequence shown here is derived from an EMBL/GenBank/DDBJ whole genome shotgun (WGS) entry which is preliminary data.</text>
</comment>
<gene>
    <name evidence="1" type="ORF">CIK00_15105</name>
</gene>